<dbReference type="PANTHER" id="PTHR21082:SF4">
    <property type="entry name" value="PROTEIN INTURNED"/>
    <property type="match status" value="1"/>
</dbReference>
<dbReference type="GO" id="GO:0001736">
    <property type="term" value="P:establishment of planar polarity"/>
    <property type="evidence" value="ECO:0007669"/>
    <property type="project" value="InterPro"/>
</dbReference>
<comment type="caution">
    <text evidence="2">The sequence shown here is derived from an EMBL/GenBank/DDBJ whole genome shotgun (WGS) entry which is preliminary data.</text>
</comment>
<protein>
    <submittedName>
        <fullName evidence="2">Uncharacterized protein</fullName>
    </submittedName>
</protein>
<evidence type="ECO:0000313" key="3">
    <source>
        <dbReference type="Proteomes" id="UP000708208"/>
    </source>
</evidence>
<reference evidence="2" key="1">
    <citation type="submission" date="2021-06" db="EMBL/GenBank/DDBJ databases">
        <authorList>
            <person name="Hodson N. C."/>
            <person name="Mongue J. A."/>
            <person name="Jaron S. K."/>
        </authorList>
    </citation>
    <scope>NUCLEOTIDE SEQUENCE</scope>
</reference>
<evidence type="ECO:0000313" key="2">
    <source>
        <dbReference type="EMBL" id="CAG7823708.1"/>
    </source>
</evidence>
<dbReference type="GO" id="GO:0005737">
    <property type="term" value="C:cytoplasm"/>
    <property type="evidence" value="ECO:0007669"/>
    <property type="project" value="TreeGrafter"/>
</dbReference>
<accession>A0A8J2PJ15</accession>
<feature type="region of interest" description="Disordered" evidence="1">
    <location>
        <begin position="485"/>
        <end position="505"/>
    </location>
</feature>
<feature type="region of interest" description="Disordered" evidence="1">
    <location>
        <begin position="76"/>
        <end position="104"/>
    </location>
</feature>
<feature type="compositionally biased region" description="Basic and acidic residues" evidence="1">
    <location>
        <begin position="95"/>
        <end position="104"/>
    </location>
</feature>
<dbReference type="EMBL" id="CAJVCH010530376">
    <property type="protein sequence ID" value="CAG7823708.1"/>
    <property type="molecule type" value="Genomic_DNA"/>
</dbReference>
<keyword evidence="3" id="KW-1185">Reference proteome</keyword>
<name>A0A8J2PJ15_9HEXA</name>
<dbReference type="PANTHER" id="PTHR21082">
    <property type="entry name" value="PROTEIN INTURNED"/>
    <property type="match status" value="1"/>
</dbReference>
<dbReference type="OrthoDB" id="10038586at2759"/>
<sequence length="734" mass="81468">MLGWSGEDQFTEEDVGLRGDYSVEGTETGDGQGDMEGKKSIALTSLTSNYNQIPEDLLQLICIVFISSGDNSNLPPNFSAAGSRNPFKPNSHSHKQQDHSSESRIDAVFSWPRKSKSRKVQPLVASHGMFSTLYKLLVDVTGSHPLLSRVKMDGDLTDICYVSDNDGDGLLLVAFAHSASPRFGGMTSNCLLRFATRLVQSLVFKWGSLTRAFRTTKEKEMGRFLSNVTASLIYPSPHDFLFLNQPPVIRSIPKTILLGIQEILYNLESSDFYEKEVDEDLGETEPPSQYHCLGSILFFKGQLVTSHLDNPTQAQFYSWMKTELNQWAPSKSSWTFLRPLTLWQPAFLRPCPSEVNEQEDQVKFASSCQYAVLLGLDSFLLGFILEPVTPCPRLCGADALWIGQGMESLIELVRSDVTQFLQMGVQTASDRVEIVPTSGSNEPASHYPQVTGGNVFSDCVDSKGGIGPPLTAGVRINEGETSGNFSTCSFHPSASPHSSGQSPNTIVKSLIDDLEASHLLERKDVADGGTTTPSDASSSKMSGDGGSDTTSTDRLQSCVENPRETMSTVSICKGNFIYDFVQVEHGRGVLISTDENENCAYAEILRNFRRHAIFTHEILHKAANSRRKLGNREGDWKWVSKALTPISEHGSLFECQVHENVGGKKKKKWRKLSYWVIGRLYEDQKEIYICLQDTLEHHNVLELAFKIAHVTGAGSNRSYHRMSNRTWPSLKFDL</sequence>
<dbReference type="GO" id="GO:0007399">
    <property type="term" value="P:nervous system development"/>
    <property type="evidence" value="ECO:0007669"/>
    <property type="project" value="TreeGrafter"/>
</dbReference>
<dbReference type="GO" id="GO:0060271">
    <property type="term" value="P:cilium assembly"/>
    <property type="evidence" value="ECO:0007669"/>
    <property type="project" value="InterPro"/>
</dbReference>
<gene>
    <name evidence="2" type="ORF">AFUS01_LOCUS33909</name>
</gene>
<feature type="region of interest" description="Disordered" evidence="1">
    <location>
        <begin position="521"/>
        <end position="561"/>
    </location>
</feature>
<dbReference type="Proteomes" id="UP000708208">
    <property type="component" value="Unassembled WGS sequence"/>
</dbReference>
<dbReference type="InterPro" id="IPR039151">
    <property type="entry name" value="INTU"/>
</dbReference>
<feature type="compositionally biased region" description="Low complexity" evidence="1">
    <location>
        <begin position="534"/>
        <end position="553"/>
    </location>
</feature>
<proteinExistence type="predicted"/>
<feature type="region of interest" description="Disordered" evidence="1">
    <location>
        <begin position="1"/>
        <end position="36"/>
    </location>
</feature>
<organism evidence="2 3">
    <name type="scientific">Allacma fusca</name>
    <dbReference type="NCBI Taxonomy" id="39272"/>
    <lineage>
        <taxon>Eukaryota</taxon>
        <taxon>Metazoa</taxon>
        <taxon>Ecdysozoa</taxon>
        <taxon>Arthropoda</taxon>
        <taxon>Hexapoda</taxon>
        <taxon>Collembola</taxon>
        <taxon>Symphypleona</taxon>
        <taxon>Sminthuridae</taxon>
        <taxon>Allacma</taxon>
    </lineage>
</organism>
<dbReference type="AlphaFoldDB" id="A0A8J2PJ15"/>
<evidence type="ECO:0000256" key="1">
    <source>
        <dbReference type="SAM" id="MobiDB-lite"/>
    </source>
</evidence>
<dbReference type="GO" id="GO:0005929">
    <property type="term" value="C:cilium"/>
    <property type="evidence" value="ECO:0007669"/>
    <property type="project" value="TreeGrafter"/>
</dbReference>